<evidence type="ECO:0000256" key="4">
    <source>
        <dbReference type="ARBA" id="ARBA00017470"/>
    </source>
</evidence>
<reference evidence="7 8" key="1">
    <citation type="submission" date="2013-08" db="EMBL/GenBank/DDBJ databases">
        <authorList>
            <person name="Weinstock G."/>
            <person name="Sodergren E."/>
            <person name="Wylie T."/>
            <person name="Fulton L."/>
            <person name="Fulton R."/>
            <person name="Fronick C."/>
            <person name="O'Laughlin M."/>
            <person name="Godfrey J."/>
            <person name="Miner T."/>
            <person name="Herter B."/>
            <person name="Appelbaum E."/>
            <person name="Cordes M."/>
            <person name="Lek S."/>
            <person name="Wollam A."/>
            <person name="Pepin K.H."/>
            <person name="Palsikar V.B."/>
            <person name="Mitreva M."/>
            <person name="Wilson R.K."/>
        </authorList>
    </citation>
    <scope>NUCLEOTIDE SEQUENCE [LARGE SCALE GENOMIC DNA]</scope>
    <source>
        <strain evidence="7 8">ATCC 700332</strain>
    </source>
</reference>
<dbReference type="InterPro" id="IPR006059">
    <property type="entry name" value="SBP"/>
</dbReference>
<comment type="subunit">
    <text evidence="3">The complex is composed of two ATP-binding proteins (UgpC), two transmembrane proteins (UgpA and UgpE) and a solute-binding protein (UgpB).</text>
</comment>
<dbReference type="Proteomes" id="UP000016649">
    <property type="component" value="Unassembled WGS sequence"/>
</dbReference>
<dbReference type="Gene3D" id="3.40.190.10">
    <property type="entry name" value="Periplasmic binding protein-like II"/>
    <property type="match status" value="1"/>
</dbReference>
<dbReference type="Pfam" id="PF01547">
    <property type="entry name" value="SBP_bac_1"/>
    <property type="match status" value="1"/>
</dbReference>
<evidence type="ECO:0000256" key="6">
    <source>
        <dbReference type="ARBA" id="ARBA00022729"/>
    </source>
</evidence>
<proteinExistence type="inferred from homology"/>
<dbReference type="EMBL" id="AWVH01000005">
    <property type="protein sequence ID" value="ERJ94276.1"/>
    <property type="molecule type" value="Genomic_DNA"/>
</dbReference>
<evidence type="ECO:0000256" key="2">
    <source>
        <dbReference type="ARBA" id="ARBA00008520"/>
    </source>
</evidence>
<dbReference type="CDD" id="cd13585">
    <property type="entry name" value="PBP2_TMBP_like"/>
    <property type="match status" value="1"/>
</dbReference>
<dbReference type="PANTHER" id="PTHR43649">
    <property type="entry name" value="ARABINOSE-BINDING PROTEIN-RELATED"/>
    <property type="match status" value="1"/>
</dbReference>
<keyword evidence="8" id="KW-1185">Reference proteome</keyword>
<keyword evidence="5" id="KW-0813">Transport</keyword>
<keyword evidence="6" id="KW-0732">Signal</keyword>
<accession>A0ABN0P1B1</accession>
<evidence type="ECO:0000256" key="3">
    <source>
        <dbReference type="ARBA" id="ARBA00011557"/>
    </source>
</evidence>
<organism evidence="7 8">
    <name type="scientific">Treponema lecithinolyticum ATCC 700332</name>
    <dbReference type="NCBI Taxonomy" id="1321815"/>
    <lineage>
        <taxon>Bacteria</taxon>
        <taxon>Pseudomonadati</taxon>
        <taxon>Spirochaetota</taxon>
        <taxon>Spirochaetia</taxon>
        <taxon>Spirochaetales</taxon>
        <taxon>Treponemataceae</taxon>
        <taxon>Treponema</taxon>
    </lineage>
</organism>
<evidence type="ECO:0000256" key="5">
    <source>
        <dbReference type="ARBA" id="ARBA00022448"/>
    </source>
</evidence>
<name>A0ABN0P1B1_TRELE</name>
<dbReference type="SUPFAM" id="SSF53850">
    <property type="entry name" value="Periplasmic binding protein-like II"/>
    <property type="match status" value="1"/>
</dbReference>
<gene>
    <name evidence="7" type="ORF">HMPREF9193_00248</name>
</gene>
<protein>
    <recommendedName>
        <fullName evidence="4">sn-glycerol-3-phosphate-binding periplasmic protein UgpB</fullName>
    </recommendedName>
</protein>
<comment type="subcellular location">
    <subcellularLocation>
        <location evidence="1">Periplasm</location>
    </subcellularLocation>
</comment>
<evidence type="ECO:0000256" key="1">
    <source>
        <dbReference type="ARBA" id="ARBA00004418"/>
    </source>
</evidence>
<sequence>MKEEKMKTRILTIVVALLCAYALFAGGSQDTASAAKGDVTLTVAIWDKNQEPGLTKIAADFTAATGIKTTIQVTPWEQYWTMLEAGATGGSLPDVFWMHSNEFSKYAEYNMLLDLTKRIANSKKLDISQFPSDITALYNYGKKQFAVPKDIDTIALWYNKTMFDKAALAYPDESWTWDTFRQAAKKLTKKDGSQYGCVIRPDTNQAGWYNIVFDMGGEILSADKKKSGFDKAETIKAITFIEQVIKDGSMPPYNVIAENRGEALFEAGKVAMVTEGSWMLPELCNNDYVKAHCDIAVLPKDTTSGRRCSIYNGLGWAASSNTKYPEQAWALIEYFGSKEAQTKQSDLGIVISAYKGTTKNWVNAYPKFNLKAYLTMMDDMVIRPYSKSTVAWEDMSIQKLIDVWTGKKTAAALCPEIAREMNKLLAEE</sequence>
<comment type="similarity">
    <text evidence="2">Belongs to the bacterial solute-binding protein 1 family.</text>
</comment>
<evidence type="ECO:0000313" key="8">
    <source>
        <dbReference type="Proteomes" id="UP000016649"/>
    </source>
</evidence>
<dbReference type="PANTHER" id="PTHR43649:SF31">
    <property type="entry name" value="SN-GLYCEROL-3-PHOSPHATE-BINDING PERIPLASMIC PROTEIN UGPB"/>
    <property type="match status" value="1"/>
</dbReference>
<dbReference type="InterPro" id="IPR050490">
    <property type="entry name" value="Bact_solute-bd_prot1"/>
</dbReference>
<comment type="caution">
    <text evidence="7">The sequence shown here is derived from an EMBL/GenBank/DDBJ whole genome shotgun (WGS) entry which is preliminary data.</text>
</comment>
<evidence type="ECO:0000313" key="7">
    <source>
        <dbReference type="EMBL" id="ERJ94276.1"/>
    </source>
</evidence>